<name>A0AAE4BS76_9BACT</name>
<dbReference type="Pfam" id="PF13181">
    <property type="entry name" value="TPR_8"/>
    <property type="match status" value="1"/>
</dbReference>
<dbReference type="EMBL" id="JAVDQD010000002">
    <property type="protein sequence ID" value="MDR6239471.1"/>
    <property type="molecule type" value="Genomic_DNA"/>
</dbReference>
<keyword evidence="4" id="KW-1185">Reference proteome</keyword>
<dbReference type="InterPro" id="IPR011990">
    <property type="entry name" value="TPR-like_helical_dom_sf"/>
</dbReference>
<dbReference type="SUPFAM" id="SSF48452">
    <property type="entry name" value="TPR-like"/>
    <property type="match status" value="1"/>
</dbReference>
<dbReference type="RefSeq" id="WP_309939133.1">
    <property type="nucleotide sequence ID" value="NZ_AP025305.1"/>
</dbReference>
<feature type="repeat" description="TPR" evidence="1">
    <location>
        <begin position="194"/>
        <end position="227"/>
    </location>
</feature>
<evidence type="ECO:0000256" key="1">
    <source>
        <dbReference type="PROSITE-ProRule" id="PRU00339"/>
    </source>
</evidence>
<dbReference type="AlphaFoldDB" id="A0AAE4BS76"/>
<sequence length="237" mass="26455">MRKLGILIFLISLLACPLFSNAQDSNVSDDSTQIGGNPFYFLAQQKYLRAVKYGDPEVAKDALYDLVTIDPGNDSLLFQLGYLYYEQGQLFPAVFVMNDVLEVNPRYNEAREILAVCYRQAGALDKAVESYEKLYLDTYDLNVLYNLTVALYDSKRYTEANSYLDTLIGSDGLDGKVVLYNSTAGGNQEVPMKAAAYYLKGMVALAQDDKAKAKSEFDNALQIMPDFEQAKEEAAKL</sequence>
<feature type="signal peptide" evidence="2">
    <location>
        <begin position="1"/>
        <end position="22"/>
    </location>
</feature>
<organism evidence="3 4">
    <name type="scientific">Aureibacter tunicatorum</name>
    <dbReference type="NCBI Taxonomy" id="866807"/>
    <lineage>
        <taxon>Bacteria</taxon>
        <taxon>Pseudomonadati</taxon>
        <taxon>Bacteroidota</taxon>
        <taxon>Cytophagia</taxon>
        <taxon>Cytophagales</taxon>
        <taxon>Persicobacteraceae</taxon>
        <taxon>Aureibacter</taxon>
    </lineage>
</organism>
<proteinExistence type="predicted"/>
<dbReference type="SMART" id="SM00028">
    <property type="entry name" value="TPR"/>
    <property type="match status" value="3"/>
</dbReference>
<dbReference type="InterPro" id="IPR019734">
    <property type="entry name" value="TPR_rpt"/>
</dbReference>
<dbReference type="Pfam" id="PF13432">
    <property type="entry name" value="TPR_16"/>
    <property type="match status" value="1"/>
</dbReference>
<keyword evidence="2" id="KW-0732">Signal</keyword>
<evidence type="ECO:0000313" key="3">
    <source>
        <dbReference type="EMBL" id="MDR6239471.1"/>
    </source>
</evidence>
<evidence type="ECO:0000313" key="4">
    <source>
        <dbReference type="Proteomes" id="UP001185092"/>
    </source>
</evidence>
<dbReference type="PROSITE" id="PS51257">
    <property type="entry name" value="PROKAR_LIPOPROTEIN"/>
    <property type="match status" value="1"/>
</dbReference>
<dbReference type="Gene3D" id="1.25.40.10">
    <property type="entry name" value="Tetratricopeptide repeat domain"/>
    <property type="match status" value="2"/>
</dbReference>
<comment type="caution">
    <text evidence="3">The sequence shown here is derived from an EMBL/GenBank/DDBJ whole genome shotgun (WGS) entry which is preliminary data.</text>
</comment>
<reference evidence="3" key="1">
    <citation type="submission" date="2023-07" db="EMBL/GenBank/DDBJ databases">
        <title>Genomic Encyclopedia of Type Strains, Phase IV (KMG-IV): sequencing the most valuable type-strain genomes for metagenomic binning, comparative biology and taxonomic classification.</title>
        <authorList>
            <person name="Goeker M."/>
        </authorList>
    </citation>
    <scope>NUCLEOTIDE SEQUENCE</scope>
    <source>
        <strain evidence="3">DSM 26174</strain>
    </source>
</reference>
<dbReference type="Proteomes" id="UP001185092">
    <property type="component" value="Unassembled WGS sequence"/>
</dbReference>
<protein>
    <submittedName>
        <fullName evidence="3">Tetratricopeptide (TPR) repeat protein</fullName>
    </submittedName>
</protein>
<feature type="repeat" description="TPR" evidence="1">
    <location>
        <begin position="74"/>
        <end position="107"/>
    </location>
</feature>
<feature type="chain" id="PRO_5042158717" evidence="2">
    <location>
        <begin position="23"/>
        <end position="237"/>
    </location>
</feature>
<evidence type="ECO:0000256" key="2">
    <source>
        <dbReference type="SAM" id="SignalP"/>
    </source>
</evidence>
<accession>A0AAE4BS76</accession>
<keyword evidence="1" id="KW-0802">TPR repeat</keyword>
<gene>
    <name evidence="3" type="ORF">HNQ88_002508</name>
</gene>
<dbReference type="PROSITE" id="PS50005">
    <property type="entry name" value="TPR"/>
    <property type="match status" value="2"/>
</dbReference>